<evidence type="ECO:0000313" key="2">
    <source>
        <dbReference type="Proteomes" id="UP001140560"/>
    </source>
</evidence>
<keyword evidence="2" id="KW-1185">Reference proteome</keyword>
<reference evidence="1" key="1">
    <citation type="submission" date="2022-10" db="EMBL/GenBank/DDBJ databases">
        <title>Tapping the CABI collections for fungal endophytes: first genome assemblies for Collariella, Neodidymelliopsis, Ascochyta clinopodiicola, Didymella pomorum, Didymosphaeria variabile, Neocosmospora piperis and Neocucurbitaria cava.</title>
        <authorList>
            <person name="Hill R."/>
        </authorList>
    </citation>
    <scope>NUCLEOTIDE SEQUENCE</scope>
    <source>
        <strain evidence="1">IMI 356814</strain>
    </source>
</reference>
<dbReference type="PANTHER" id="PTHR41677">
    <property type="entry name" value="YALI0B19030P"/>
    <property type="match status" value="1"/>
</dbReference>
<protein>
    <submittedName>
        <fullName evidence="1">Uncharacterized protein</fullName>
    </submittedName>
</protein>
<gene>
    <name evidence="1" type="ORF">N0V83_005003</name>
</gene>
<evidence type="ECO:0000313" key="1">
    <source>
        <dbReference type="EMBL" id="KAJ4370483.1"/>
    </source>
</evidence>
<dbReference type="OrthoDB" id="10256055at2759"/>
<dbReference type="Proteomes" id="UP001140560">
    <property type="component" value="Unassembled WGS sequence"/>
</dbReference>
<organism evidence="1 2">
    <name type="scientific">Neocucurbitaria cava</name>
    <dbReference type="NCBI Taxonomy" id="798079"/>
    <lineage>
        <taxon>Eukaryota</taxon>
        <taxon>Fungi</taxon>
        <taxon>Dikarya</taxon>
        <taxon>Ascomycota</taxon>
        <taxon>Pezizomycotina</taxon>
        <taxon>Dothideomycetes</taxon>
        <taxon>Pleosporomycetidae</taxon>
        <taxon>Pleosporales</taxon>
        <taxon>Pleosporineae</taxon>
        <taxon>Cucurbitariaceae</taxon>
        <taxon>Neocucurbitaria</taxon>
    </lineage>
</organism>
<accession>A0A9W9CMI9</accession>
<dbReference type="AlphaFoldDB" id="A0A9W9CMI9"/>
<proteinExistence type="predicted"/>
<comment type="caution">
    <text evidence="1">The sequence shown here is derived from an EMBL/GenBank/DDBJ whole genome shotgun (WGS) entry which is preliminary data.</text>
</comment>
<sequence>MATIANQPNSAPLRQTPMSTLLDSAATHEGRHANIPAFDPEKHLTFNEAPEFLTMKDIGLAEDIGISPVAVTQPFQLFSPEAIQIMRSEISKSEVTKNHTFSSNIAAAQLRGYARDHAPFTYAAWTHPKTCAIVSKLAGVDLIPWGNYEIAHINLSLKSEEQVKAELNAIQQRKRIHADEGIDMGGSENDKPIVGWHTDSYPFVCVLMMSDCTDMVGGETALRTANGEVIRVRGPTEGCAVVLQGRYITHQALRALGAKERITAVTSWRPRSPFVKDDTELRTVRPVSDLNELYYDFADYRLEIMEQRCRRAREMMRARRQDGGKFDMTGHKFFLAESSAFMQRTNHELVEEEKVRKGSIETVDIPDVVVDNGQATPTAKRFRVD</sequence>
<name>A0A9W9CMI9_9PLEO</name>
<dbReference type="PANTHER" id="PTHR41677:SF1">
    <property type="entry name" value="FE2OG DIOXYGENASE DOMAIN-CONTAINING PROTEIN"/>
    <property type="match status" value="1"/>
</dbReference>
<dbReference type="EMBL" id="JAPEUY010000008">
    <property type="protein sequence ID" value="KAJ4370483.1"/>
    <property type="molecule type" value="Genomic_DNA"/>
</dbReference>